<keyword evidence="1" id="KW-0812">Transmembrane</keyword>
<keyword evidence="1" id="KW-0472">Membrane</keyword>
<proteinExistence type="predicted"/>
<comment type="caution">
    <text evidence="2">The sequence shown here is derived from an EMBL/GenBank/DDBJ whole genome shotgun (WGS) entry which is preliminary data.</text>
</comment>
<name>A0A8S9LU19_BRACR</name>
<dbReference type="EMBL" id="QGKY02000089">
    <property type="protein sequence ID" value="KAF2611204.1"/>
    <property type="molecule type" value="Genomic_DNA"/>
</dbReference>
<feature type="transmembrane region" description="Helical" evidence="1">
    <location>
        <begin position="109"/>
        <end position="131"/>
    </location>
</feature>
<dbReference type="AlphaFoldDB" id="A0A8S9LU19"/>
<accession>A0A8S9LU19</accession>
<organism evidence="2">
    <name type="scientific">Brassica cretica</name>
    <name type="common">Mustard</name>
    <dbReference type="NCBI Taxonomy" id="69181"/>
    <lineage>
        <taxon>Eukaryota</taxon>
        <taxon>Viridiplantae</taxon>
        <taxon>Streptophyta</taxon>
        <taxon>Embryophyta</taxon>
        <taxon>Tracheophyta</taxon>
        <taxon>Spermatophyta</taxon>
        <taxon>Magnoliopsida</taxon>
        <taxon>eudicotyledons</taxon>
        <taxon>Gunneridae</taxon>
        <taxon>Pentapetalae</taxon>
        <taxon>rosids</taxon>
        <taxon>malvids</taxon>
        <taxon>Brassicales</taxon>
        <taxon>Brassicaceae</taxon>
        <taxon>Brassiceae</taxon>
        <taxon>Brassica</taxon>
    </lineage>
</organism>
<protein>
    <submittedName>
        <fullName evidence="2">Uncharacterized protein</fullName>
    </submittedName>
</protein>
<gene>
    <name evidence="2" type="ORF">F2Q70_00011703</name>
</gene>
<keyword evidence="1" id="KW-1133">Transmembrane helix</keyword>
<evidence type="ECO:0000313" key="2">
    <source>
        <dbReference type="EMBL" id="KAF2611204.1"/>
    </source>
</evidence>
<reference evidence="2" key="1">
    <citation type="submission" date="2019-12" db="EMBL/GenBank/DDBJ databases">
        <title>Genome sequencing and annotation of Brassica cretica.</title>
        <authorList>
            <person name="Studholme D.J."/>
            <person name="Sarris P.F."/>
        </authorList>
    </citation>
    <scope>NUCLEOTIDE SEQUENCE</scope>
    <source>
        <strain evidence="2">PFS-102/07</strain>
        <tissue evidence="2">Leaf</tissue>
    </source>
</reference>
<sequence>MIWLRYIGTSIMEQTRMHGFGSYPLITVRDSSAGRYVATDSFTGRSLRSDRTRGLVGCCRSLRSNRPSRLVGRYIAIDSFVGRSLRPSGLVGRYVATGSLADWSLRGDLVWIHFGCFMNVFLGYGFFIYIVEVENGYDEVNVQIPAEYKYVFPQQIMLGQENIATPATDRSEYDDQNTDEQSSVITQLPHMHAVRSLRSDRASVPLGRYVATELFRNVDTTLVHAFSSTLRCYLPKTVANPFHVSRHSKSSIKLYGKNRGKFVLYRKKP</sequence>
<evidence type="ECO:0000256" key="1">
    <source>
        <dbReference type="SAM" id="Phobius"/>
    </source>
</evidence>